<dbReference type="HOGENOM" id="CLU_194236_0_0_2"/>
<name>A6USC6_METVS</name>
<accession>A6USC6</accession>
<sequence>MKINSNLDKMAIELLINAPLMDKSEMHETIIQLKKMAAKKSGKRKVKLVMDFWADKAYKITMESA</sequence>
<dbReference type="AlphaFoldDB" id="A6USC6"/>
<reference evidence="1" key="1">
    <citation type="submission" date="2007-06" db="EMBL/GenBank/DDBJ databases">
        <title>Complete sequence of Methanococcus vannielii SB.</title>
        <authorList>
            <consortium name="US DOE Joint Genome Institute"/>
            <person name="Copeland A."/>
            <person name="Lucas S."/>
            <person name="Lapidus A."/>
            <person name="Barry K."/>
            <person name="Glavina del Rio T."/>
            <person name="Dalin E."/>
            <person name="Tice H."/>
            <person name="Pitluck S."/>
            <person name="Chain P."/>
            <person name="Malfatti S."/>
            <person name="Shin M."/>
            <person name="Vergez L."/>
            <person name="Schmutz J."/>
            <person name="Larimer F."/>
            <person name="Land M."/>
            <person name="Hauser L."/>
            <person name="Kyrpides N."/>
            <person name="Anderson I."/>
            <person name="Sieprawska-Lupa M."/>
            <person name="Whitman W.B."/>
            <person name="Richardson P."/>
        </authorList>
    </citation>
    <scope>NUCLEOTIDE SEQUENCE [LARGE SCALE GENOMIC DNA]</scope>
    <source>
        <strain evidence="1">SB</strain>
    </source>
</reference>
<proteinExistence type="predicted"/>
<dbReference type="Proteomes" id="UP000001107">
    <property type="component" value="Chromosome"/>
</dbReference>
<dbReference type="STRING" id="406327.Mevan_1504"/>
<evidence type="ECO:0000313" key="1">
    <source>
        <dbReference type="EMBL" id="ABR55398.1"/>
    </source>
</evidence>
<keyword evidence="2" id="KW-1185">Reference proteome</keyword>
<dbReference type="KEGG" id="mvn:Mevan_1504"/>
<dbReference type="GeneID" id="5324683"/>
<protein>
    <submittedName>
        <fullName evidence="1">Uncharacterized protein</fullName>
    </submittedName>
</protein>
<dbReference type="EMBL" id="CP000742">
    <property type="protein sequence ID" value="ABR55398.1"/>
    <property type="molecule type" value="Genomic_DNA"/>
</dbReference>
<dbReference type="eggNOG" id="arCOG05069">
    <property type="taxonomic scope" value="Archaea"/>
</dbReference>
<evidence type="ECO:0000313" key="2">
    <source>
        <dbReference type="Proteomes" id="UP000001107"/>
    </source>
</evidence>
<dbReference type="RefSeq" id="WP_012066312.1">
    <property type="nucleotide sequence ID" value="NC_009634.1"/>
</dbReference>
<organism evidence="1 2">
    <name type="scientific">Methanococcus vannielii (strain ATCC 35089 / DSM 1224 / JCM 13029 / OCM 148 / SB)</name>
    <dbReference type="NCBI Taxonomy" id="406327"/>
    <lineage>
        <taxon>Archaea</taxon>
        <taxon>Methanobacteriati</taxon>
        <taxon>Methanobacteriota</taxon>
        <taxon>Methanomada group</taxon>
        <taxon>Methanococci</taxon>
        <taxon>Methanococcales</taxon>
        <taxon>Methanococcaceae</taxon>
        <taxon>Methanococcus</taxon>
    </lineage>
</organism>
<gene>
    <name evidence="1" type="ordered locus">Mevan_1504</name>
</gene>